<evidence type="ECO:0000313" key="2">
    <source>
        <dbReference type="Proteomes" id="UP000325899"/>
    </source>
</evidence>
<protein>
    <submittedName>
        <fullName evidence="1">Uncharacterized protein</fullName>
    </submittedName>
</protein>
<name>A0A5P8D9W1_9CAUD</name>
<dbReference type="GeneID" id="77939186"/>
<dbReference type="Proteomes" id="UP000325899">
    <property type="component" value="Segment"/>
</dbReference>
<reference evidence="1 2" key="1">
    <citation type="submission" date="2019-08" db="EMBL/GenBank/DDBJ databases">
        <authorList>
            <person name="Lim D."/>
            <person name="Batin B."/>
            <person name="Choi E."/>
            <person name="Dhami J."/>
            <person name="Figueroa S."/>
            <person name="Kim S."/>
            <person name="Kim U."/>
            <person name="Klim L."/>
            <person name="Lee Y.S."/>
            <person name="Nathaniel A."/>
            <person name="Shih C."/>
            <person name="Simental K."/>
            <person name="Shu E."/>
            <person name="Trivedi R."/>
            <person name="Valladolid I."/>
            <person name="Wang C."/>
            <person name="Ward C."/>
            <person name="Yoo K."/>
            <person name="Choi J.D."/>
            <person name="Dean N."/>
            <person name="Muthiah A.S."/>
            <person name="Diaz A."/>
            <person name="Garlena R.A."/>
            <person name="Russell D.A."/>
            <person name="Pope W.H."/>
            <person name="Jacobs-Sera D."/>
            <person name="Hatfull G.F."/>
        </authorList>
    </citation>
    <scope>NUCLEOTIDE SEQUENCE [LARGE SCALE GENOMIC DNA]</scope>
</reference>
<dbReference type="KEGG" id="vg:77939186"/>
<proteinExistence type="predicted"/>
<evidence type="ECO:0000313" key="1">
    <source>
        <dbReference type="EMBL" id="QFP95784.1"/>
    </source>
</evidence>
<keyword evidence="2" id="KW-1185">Reference proteome</keyword>
<dbReference type="RefSeq" id="YP_010663166.1">
    <property type="nucleotide sequence ID" value="NC_070893.1"/>
</dbReference>
<organism evidence="1 2">
    <name type="scientific">Gordonia phage CherryonLim</name>
    <dbReference type="NCBI Taxonomy" id="2652411"/>
    <lineage>
        <taxon>Viruses</taxon>
        <taxon>Duplodnaviria</taxon>
        <taxon>Heunggongvirae</taxon>
        <taxon>Uroviricota</taxon>
        <taxon>Caudoviricetes</taxon>
        <taxon>Ponsvirus</taxon>
        <taxon>Ponsvirus cherryonlim</taxon>
    </lineage>
</organism>
<accession>A0A5P8D9W1</accession>
<gene>
    <name evidence="1" type="primary">31</name>
    <name evidence="1" type="ORF">SEA_CHERRYONLIM_31</name>
</gene>
<sequence length="142" mass="15055">MIGAAMRRARRSRGTPLKRQIVRQTANQGNGSATEVKLQIASDVTHTAVVVDNNMIVKGSGPVTITLTIDQTGSIFENVVVNLRRNGAIVGSIQPKSWEGVTQVVPGVTLNDGDVLALWTRRIANSSLGGETRGVVLDITPA</sequence>
<dbReference type="EMBL" id="MN284906">
    <property type="protein sequence ID" value="QFP95784.1"/>
    <property type="molecule type" value="Genomic_DNA"/>
</dbReference>